<name>A0A9Q3E998_9BASI</name>
<keyword evidence="1" id="KW-1133">Transmembrane helix</keyword>
<dbReference type="AlphaFoldDB" id="A0A9Q3E998"/>
<reference evidence="2" key="1">
    <citation type="submission" date="2021-03" db="EMBL/GenBank/DDBJ databases">
        <title>Draft genome sequence of rust myrtle Austropuccinia psidii MF-1, a brazilian biotype.</title>
        <authorList>
            <person name="Quecine M.C."/>
            <person name="Pachon D.M.R."/>
            <person name="Bonatelli M.L."/>
            <person name="Correr F.H."/>
            <person name="Franceschini L.M."/>
            <person name="Leite T.F."/>
            <person name="Margarido G.R.A."/>
            <person name="Almeida C.A."/>
            <person name="Ferrarezi J.A."/>
            <person name="Labate C.A."/>
        </authorList>
    </citation>
    <scope>NUCLEOTIDE SEQUENCE</scope>
    <source>
        <strain evidence="2">MF-1</strain>
    </source>
</reference>
<evidence type="ECO:0000256" key="1">
    <source>
        <dbReference type="SAM" id="Phobius"/>
    </source>
</evidence>
<evidence type="ECO:0000313" key="2">
    <source>
        <dbReference type="EMBL" id="MBW0514611.1"/>
    </source>
</evidence>
<keyword evidence="1" id="KW-0472">Membrane</keyword>
<keyword evidence="3" id="KW-1185">Reference proteome</keyword>
<organism evidence="2 3">
    <name type="scientific">Austropuccinia psidii MF-1</name>
    <dbReference type="NCBI Taxonomy" id="1389203"/>
    <lineage>
        <taxon>Eukaryota</taxon>
        <taxon>Fungi</taxon>
        <taxon>Dikarya</taxon>
        <taxon>Basidiomycota</taxon>
        <taxon>Pucciniomycotina</taxon>
        <taxon>Pucciniomycetes</taxon>
        <taxon>Pucciniales</taxon>
        <taxon>Sphaerophragmiaceae</taxon>
        <taxon>Austropuccinia</taxon>
    </lineage>
</organism>
<gene>
    <name evidence="2" type="ORF">O181_054326</name>
</gene>
<protein>
    <submittedName>
        <fullName evidence="2">Uncharacterized protein</fullName>
    </submittedName>
</protein>
<dbReference type="Proteomes" id="UP000765509">
    <property type="component" value="Unassembled WGS sequence"/>
</dbReference>
<keyword evidence="1" id="KW-0812">Transmembrane</keyword>
<sequence>MIVPNDPSSSQKANLALLFFTWYPNILFIMENFGKEDFKLKMPKGYDCNSHSQCQLFTPTFPASNLTQPSNPALFLLTSKQQLIQLTSESDLPMMTLPHSMIQNPLLPLQKTGLAFL</sequence>
<accession>A0A9Q3E998</accession>
<feature type="transmembrane region" description="Helical" evidence="1">
    <location>
        <begin position="15"/>
        <end position="34"/>
    </location>
</feature>
<proteinExistence type="predicted"/>
<comment type="caution">
    <text evidence="2">The sequence shown here is derived from an EMBL/GenBank/DDBJ whole genome shotgun (WGS) entry which is preliminary data.</text>
</comment>
<evidence type="ECO:0000313" key="3">
    <source>
        <dbReference type="Proteomes" id="UP000765509"/>
    </source>
</evidence>
<dbReference type="EMBL" id="AVOT02024122">
    <property type="protein sequence ID" value="MBW0514611.1"/>
    <property type="molecule type" value="Genomic_DNA"/>
</dbReference>